<evidence type="ECO:0000313" key="8">
    <source>
        <dbReference type="Proteomes" id="UP000467132"/>
    </source>
</evidence>
<keyword evidence="4 6" id="KW-1133">Transmembrane helix</keyword>
<keyword evidence="3 6" id="KW-0812">Transmembrane</keyword>
<dbReference type="GO" id="GO:0015297">
    <property type="term" value="F:antiporter activity"/>
    <property type="evidence" value="ECO:0007669"/>
    <property type="project" value="InterPro"/>
</dbReference>
<dbReference type="Proteomes" id="UP000467132">
    <property type="component" value="Unassembled WGS sequence"/>
</dbReference>
<evidence type="ECO:0000256" key="4">
    <source>
        <dbReference type="ARBA" id="ARBA00022989"/>
    </source>
</evidence>
<feature type="transmembrane region" description="Helical" evidence="6">
    <location>
        <begin position="321"/>
        <end position="340"/>
    </location>
</feature>
<evidence type="ECO:0000313" key="7">
    <source>
        <dbReference type="EMBL" id="NBI05813.1"/>
    </source>
</evidence>
<dbReference type="Pfam" id="PF01943">
    <property type="entry name" value="Polysacc_synt"/>
    <property type="match status" value="1"/>
</dbReference>
<reference evidence="7 8" key="1">
    <citation type="submission" date="2018-08" db="EMBL/GenBank/DDBJ databases">
        <title>Murine metabolic-syndrome-specific gut microbial biobank.</title>
        <authorList>
            <person name="Liu C."/>
        </authorList>
    </citation>
    <scope>NUCLEOTIDE SEQUENCE [LARGE SCALE GENOMIC DNA]</scope>
    <source>
        <strain evidence="7 8">583</strain>
    </source>
</reference>
<dbReference type="EMBL" id="QXXA01000004">
    <property type="protein sequence ID" value="NBI05813.1"/>
    <property type="molecule type" value="Genomic_DNA"/>
</dbReference>
<feature type="transmembrane region" description="Helical" evidence="6">
    <location>
        <begin position="482"/>
        <end position="507"/>
    </location>
</feature>
<protein>
    <submittedName>
        <fullName evidence="7">Polysaccharide biosynthesis protein</fullName>
    </submittedName>
</protein>
<evidence type="ECO:0000256" key="3">
    <source>
        <dbReference type="ARBA" id="ARBA00022692"/>
    </source>
</evidence>
<organism evidence="7 8">
    <name type="scientific">Senegalia massiliensis</name>
    <dbReference type="NCBI Taxonomy" id="1720316"/>
    <lineage>
        <taxon>Bacteria</taxon>
        <taxon>Bacillati</taxon>
        <taxon>Bacillota</taxon>
        <taxon>Clostridia</taxon>
        <taxon>Eubacteriales</taxon>
        <taxon>Clostridiaceae</taxon>
        <taxon>Senegalia</taxon>
    </lineage>
</organism>
<keyword evidence="8" id="KW-1185">Reference proteome</keyword>
<comment type="caution">
    <text evidence="7">The sequence shown here is derived from an EMBL/GenBank/DDBJ whole genome shotgun (WGS) entry which is preliminary data.</text>
</comment>
<sequence length="516" mass="58469">MNKIKFIYGAIILALVNFLVRAMGFGYKIILSKIIGAKGIGLFQLINPILMLFLTITTAGLPIAVTKLVAKQEAKNNSLASKQILKVSIYITILFSLILSLILFLLSPFISSNILKNKNTLYFLYFLIPAILLISLSSVTRGYFYGLKKMAISGSSQIIEQITRIIFVLLYLYFSYPIDSTWGAFIALLGISIGEFFGLLWLFLNYNIINFKSKKNIVNKKLSSKEIITSLFFIAMPITISQFFHVLLQISNTILIPRRLILAGYTMEQSLEIFGRVAGMAMPFVFLPFIFTGALVMNIIPNISEQISKNNLSDVEKSSSLCLRVTFILTIPITLIYIFYSIPITDFVYNDVLVGKYLYVLSYSTIFLSLHHTASGILHGLGKQIQASINHFIGMSIQLLATFFLVSNPNYGIYGFLIGFLVCSIVMFSLDFITLKKYIKIKWDITNFILKPVISGGIMLQSIKLGYYFINHFQLNQFYIIINYLISIFIYFILLIITNALPINIILKLLSKKRHK</sequence>
<dbReference type="PANTHER" id="PTHR30250">
    <property type="entry name" value="PST FAMILY PREDICTED COLANIC ACID TRANSPORTER"/>
    <property type="match status" value="1"/>
</dbReference>
<dbReference type="InterPro" id="IPR050833">
    <property type="entry name" value="Poly_Biosynth_Transport"/>
</dbReference>
<feature type="transmembrane region" description="Helical" evidence="6">
    <location>
        <begin position="360"/>
        <end position="382"/>
    </location>
</feature>
<feature type="transmembrane region" description="Helical" evidence="6">
    <location>
        <begin position="277"/>
        <end position="300"/>
    </location>
</feature>
<evidence type="ECO:0000256" key="6">
    <source>
        <dbReference type="SAM" id="Phobius"/>
    </source>
</evidence>
<dbReference type="RefSeq" id="WP_160196303.1">
    <property type="nucleotide sequence ID" value="NZ_QXXA01000004.1"/>
</dbReference>
<accession>A0A845QZM5</accession>
<dbReference type="InterPro" id="IPR024923">
    <property type="entry name" value="PG_synth_SpoVB"/>
</dbReference>
<dbReference type="OrthoDB" id="9775950at2"/>
<dbReference type="GO" id="GO:0005886">
    <property type="term" value="C:plasma membrane"/>
    <property type="evidence" value="ECO:0007669"/>
    <property type="project" value="UniProtKB-SubCell"/>
</dbReference>
<feature type="transmembrane region" description="Helical" evidence="6">
    <location>
        <begin position="227"/>
        <end position="248"/>
    </location>
</feature>
<proteinExistence type="predicted"/>
<keyword evidence="2" id="KW-1003">Cell membrane</keyword>
<feature type="transmembrane region" description="Helical" evidence="6">
    <location>
        <begin position="413"/>
        <end position="433"/>
    </location>
</feature>
<evidence type="ECO:0000256" key="1">
    <source>
        <dbReference type="ARBA" id="ARBA00004651"/>
    </source>
</evidence>
<feature type="transmembrane region" description="Helical" evidence="6">
    <location>
        <begin position="42"/>
        <end position="66"/>
    </location>
</feature>
<feature type="transmembrane region" description="Helical" evidence="6">
    <location>
        <begin position="445"/>
        <end position="470"/>
    </location>
</feature>
<keyword evidence="5 6" id="KW-0472">Membrane</keyword>
<dbReference type="PIRSF" id="PIRSF038958">
    <property type="entry name" value="PG_synth_SpoVB"/>
    <property type="match status" value="1"/>
</dbReference>
<name>A0A845QZM5_9CLOT</name>
<dbReference type="PANTHER" id="PTHR30250:SF21">
    <property type="entry name" value="LIPID II FLIPPASE MURJ"/>
    <property type="match status" value="1"/>
</dbReference>
<feature type="transmembrane region" description="Helical" evidence="6">
    <location>
        <begin position="158"/>
        <end position="176"/>
    </location>
</feature>
<gene>
    <name evidence="7" type="ORF">D3Z33_02950</name>
</gene>
<comment type="subcellular location">
    <subcellularLocation>
        <location evidence="1">Cell membrane</location>
        <topology evidence="1">Multi-pass membrane protein</topology>
    </subcellularLocation>
</comment>
<dbReference type="InterPro" id="IPR002528">
    <property type="entry name" value="MATE_fam"/>
</dbReference>
<evidence type="ECO:0000256" key="2">
    <source>
        <dbReference type="ARBA" id="ARBA00022475"/>
    </source>
</evidence>
<dbReference type="CDD" id="cd13124">
    <property type="entry name" value="MATE_SpoVB_like"/>
    <property type="match status" value="1"/>
</dbReference>
<dbReference type="GO" id="GO:0042910">
    <property type="term" value="F:xenobiotic transmembrane transporter activity"/>
    <property type="evidence" value="ECO:0007669"/>
    <property type="project" value="InterPro"/>
</dbReference>
<dbReference type="InterPro" id="IPR002797">
    <property type="entry name" value="Polysacc_synth"/>
</dbReference>
<feature type="transmembrane region" description="Helical" evidence="6">
    <location>
        <begin position="122"/>
        <end position="146"/>
    </location>
</feature>
<feature type="transmembrane region" description="Helical" evidence="6">
    <location>
        <begin position="7"/>
        <end position="30"/>
    </location>
</feature>
<feature type="transmembrane region" description="Helical" evidence="6">
    <location>
        <begin position="182"/>
        <end position="206"/>
    </location>
</feature>
<evidence type="ECO:0000256" key="5">
    <source>
        <dbReference type="ARBA" id="ARBA00023136"/>
    </source>
</evidence>
<feature type="transmembrane region" description="Helical" evidence="6">
    <location>
        <begin position="389"/>
        <end position="407"/>
    </location>
</feature>
<dbReference type="AlphaFoldDB" id="A0A845QZM5"/>
<dbReference type="Pfam" id="PF01554">
    <property type="entry name" value="MatE"/>
    <property type="match status" value="1"/>
</dbReference>
<feature type="transmembrane region" description="Helical" evidence="6">
    <location>
        <begin position="87"/>
        <end position="110"/>
    </location>
</feature>